<dbReference type="PANTHER" id="PTHR43540:SF14">
    <property type="entry name" value="ISOCHORISMATASE"/>
    <property type="match status" value="1"/>
</dbReference>
<dbReference type="OrthoDB" id="3174612at2"/>
<dbReference type="Pfam" id="PF00857">
    <property type="entry name" value="Isochorismatase"/>
    <property type="match status" value="1"/>
</dbReference>
<dbReference type="Proteomes" id="UP001060018">
    <property type="component" value="Chromosome"/>
</dbReference>
<dbReference type="GO" id="GO:0016787">
    <property type="term" value="F:hydrolase activity"/>
    <property type="evidence" value="ECO:0007669"/>
    <property type="project" value="UniProtKB-KW"/>
</dbReference>
<keyword evidence="5" id="KW-1185">Reference proteome</keyword>
<protein>
    <submittedName>
        <fullName evidence="4">Isochorismatase family protein</fullName>
    </submittedName>
</protein>
<accession>A0A5B8ILY4</accession>
<keyword evidence="1" id="KW-0378">Hydrolase</keyword>
<evidence type="ECO:0000313" key="4">
    <source>
        <dbReference type="EMBL" id="UUX57894.1"/>
    </source>
</evidence>
<reference evidence="3 5" key="1">
    <citation type="submission" date="2019-07" db="EMBL/GenBank/DDBJ databases">
        <title>Complete Genome Sequence of drought tolerant Plant Growth-Promoting Rhizobacterium Glutamicibacter halophytocola DR408.</title>
        <authorList>
            <person name="Nishu S.D."/>
            <person name="Lee T.K."/>
        </authorList>
    </citation>
    <scope>NUCLEOTIDE SEQUENCE [LARGE SCALE GENOMIC DNA]</scope>
    <source>
        <strain evidence="3 5">DR408</strain>
    </source>
</reference>
<dbReference type="RefSeq" id="WP_146275611.1">
    <property type="nucleotide sequence ID" value="NZ_CP042260.1"/>
</dbReference>
<dbReference type="Proteomes" id="UP000320717">
    <property type="component" value="Chromosome"/>
</dbReference>
<gene>
    <name evidence="3" type="ORF">FQA45_05460</name>
    <name evidence="4" type="ORF">NUH22_11285</name>
</gene>
<evidence type="ECO:0000259" key="2">
    <source>
        <dbReference type="Pfam" id="PF00857"/>
    </source>
</evidence>
<organism evidence="4 6">
    <name type="scientific">Glutamicibacter halophytocola</name>
    <dbReference type="NCBI Taxonomy" id="1933880"/>
    <lineage>
        <taxon>Bacteria</taxon>
        <taxon>Bacillati</taxon>
        <taxon>Actinomycetota</taxon>
        <taxon>Actinomycetes</taxon>
        <taxon>Micrococcales</taxon>
        <taxon>Micrococcaceae</taxon>
        <taxon>Glutamicibacter</taxon>
    </lineage>
</organism>
<proteinExistence type="predicted"/>
<dbReference type="InterPro" id="IPR000868">
    <property type="entry name" value="Isochorismatase-like_dom"/>
</dbReference>
<evidence type="ECO:0000313" key="5">
    <source>
        <dbReference type="Proteomes" id="UP000320717"/>
    </source>
</evidence>
<dbReference type="AlphaFoldDB" id="A0A5B8ILY4"/>
<dbReference type="PANTHER" id="PTHR43540">
    <property type="entry name" value="PEROXYUREIDOACRYLATE/UREIDOACRYLATE AMIDOHYDROLASE-RELATED"/>
    <property type="match status" value="1"/>
</dbReference>
<dbReference type="InterPro" id="IPR036380">
    <property type="entry name" value="Isochorismatase-like_sf"/>
</dbReference>
<evidence type="ECO:0000256" key="1">
    <source>
        <dbReference type="ARBA" id="ARBA00022801"/>
    </source>
</evidence>
<evidence type="ECO:0000313" key="6">
    <source>
        <dbReference type="Proteomes" id="UP001060018"/>
    </source>
</evidence>
<dbReference type="EMBL" id="CP042260">
    <property type="protein sequence ID" value="QDY65801.1"/>
    <property type="molecule type" value="Genomic_DNA"/>
</dbReference>
<name>A0A5B8ILY4_9MICC</name>
<dbReference type="InterPro" id="IPR050272">
    <property type="entry name" value="Isochorismatase-like_hydrls"/>
</dbReference>
<reference evidence="4" key="2">
    <citation type="journal article" date="2022" name="Pest Manag. Sci.">
        <title>Glutamicibacter halophytocola-mediated host fitness of potato tuber moth on Solanaceae crops.</title>
        <authorList>
            <person name="Wang W."/>
            <person name="Xiao G."/>
            <person name="Du G."/>
            <person name="Chang L."/>
            <person name="Yang Y."/>
            <person name="Ye J."/>
            <person name="Chen B."/>
        </authorList>
    </citation>
    <scope>NUCLEOTIDE SEQUENCE</scope>
    <source>
        <strain evidence="4">S2</strain>
    </source>
</reference>
<feature type="domain" description="Isochorismatase-like" evidence="2">
    <location>
        <begin position="7"/>
        <end position="140"/>
    </location>
</feature>
<sequence length="178" mass="19444">MSNAAETVLVIIDMQQGVVPGCFDADGVAKRVAKLVERARSRSVPVIWVMHDPVGEGTPAWDLVAPLKWIDGEAVVRKNYRDAFAQTLLRQTLDRLEATRLIIAGAQSDYCIRTTTQRAAVEGYDVTLVGDAHTTGDAEWDGVTVTGAQIVAHTNMYYAGLRYPGQRFDVATHSDVVL</sequence>
<dbReference type="EMBL" id="CP102487">
    <property type="protein sequence ID" value="UUX57894.1"/>
    <property type="molecule type" value="Genomic_DNA"/>
</dbReference>
<dbReference type="SUPFAM" id="SSF52499">
    <property type="entry name" value="Isochorismatase-like hydrolases"/>
    <property type="match status" value="1"/>
</dbReference>
<dbReference type="Gene3D" id="3.40.50.850">
    <property type="entry name" value="Isochorismatase-like"/>
    <property type="match status" value="1"/>
</dbReference>
<evidence type="ECO:0000313" key="3">
    <source>
        <dbReference type="EMBL" id="QDY65801.1"/>
    </source>
</evidence>